<reference evidence="1 2" key="1">
    <citation type="submission" date="2013-09" db="EMBL/GenBank/DDBJ databases">
        <title>High correlation between genotypes and phenotypes of environmental bacteria Comamonas testosteroni strains.</title>
        <authorList>
            <person name="Liu L."/>
            <person name="Zhu W."/>
            <person name="Xia X."/>
            <person name="Xu B."/>
            <person name="Luo M."/>
            <person name="Wang G."/>
        </authorList>
    </citation>
    <scope>NUCLEOTIDE SEQUENCE [LARGE SCALE GENOMIC DNA]</scope>
    <source>
        <strain evidence="1 2">JL40</strain>
    </source>
</reference>
<dbReference type="RefSeq" id="WP_034372879.1">
    <property type="nucleotide sequence ID" value="NZ_AWOR01000066.1"/>
</dbReference>
<dbReference type="EMBL" id="AWOR01000066">
    <property type="protein sequence ID" value="KGH27082.1"/>
    <property type="molecule type" value="Genomic_DNA"/>
</dbReference>
<protein>
    <submittedName>
        <fullName evidence="1">Uncharacterized protein</fullName>
    </submittedName>
</protein>
<evidence type="ECO:0000313" key="2">
    <source>
        <dbReference type="Proteomes" id="UP000029553"/>
    </source>
</evidence>
<gene>
    <name evidence="1" type="ORF">P353_19605</name>
</gene>
<name>A0A096HE17_COMTE</name>
<organism evidence="1 2">
    <name type="scientific">Comamonas testosteroni</name>
    <name type="common">Pseudomonas testosteroni</name>
    <dbReference type="NCBI Taxonomy" id="285"/>
    <lineage>
        <taxon>Bacteria</taxon>
        <taxon>Pseudomonadati</taxon>
        <taxon>Pseudomonadota</taxon>
        <taxon>Betaproteobacteria</taxon>
        <taxon>Burkholderiales</taxon>
        <taxon>Comamonadaceae</taxon>
        <taxon>Comamonas</taxon>
    </lineage>
</organism>
<comment type="caution">
    <text evidence="1">The sequence shown here is derived from an EMBL/GenBank/DDBJ whole genome shotgun (WGS) entry which is preliminary data.</text>
</comment>
<sequence>MRFWTFDPNTCRFERASKQAALHAADVAVVNDDSDVQVISDHQPPKRWPSGEPLVVAGVEFERELFE</sequence>
<evidence type="ECO:0000313" key="1">
    <source>
        <dbReference type="EMBL" id="KGH27082.1"/>
    </source>
</evidence>
<proteinExistence type="predicted"/>
<accession>A0A096HE17</accession>
<dbReference type="Proteomes" id="UP000029553">
    <property type="component" value="Unassembled WGS sequence"/>
</dbReference>
<dbReference type="AlphaFoldDB" id="A0A096HE17"/>